<protein>
    <submittedName>
        <fullName evidence="1">Uncharacterized protein</fullName>
    </submittedName>
</protein>
<comment type="caution">
    <text evidence="1">The sequence shown here is derived from an EMBL/GenBank/DDBJ whole genome shotgun (WGS) entry which is preliminary data.</text>
</comment>
<sequence>MLNPTKIIENANGTKTLEFRDNTTQSFLNQYKIHLYNREFEWSRFTSLHKYYIIGIESANQVNPLLSNANIVLAEYIGTDEDIDNQTLGTPNDYYDHEHISEYWLPDGTYDTINGFVRPVQPFKTTNFRAYEHLELIKARRAWNITTGVYYNYILNAENNSISIPTNQLPTGTYIVNLIANGNMLDAKQLIIN</sequence>
<dbReference type="EMBL" id="BMGL01000002">
    <property type="protein sequence ID" value="GGE06208.1"/>
    <property type="molecule type" value="Genomic_DNA"/>
</dbReference>
<dbReference type="Proteomes" id="UP000599688">
    <property type="component" value="Unassembled WGS sequence"/>
</dbReference>
<reference evidence="1 2" key="1">
    <citation type="journal article" date="2014" name="Int. J. Syst. Evol. Microbiol.">
        <title>Complete genome sequence of Corynebacterium casei LMG S-19264T (=DSM 44701T), isolated from a smear-ripened cheese.</title>
        <authorList>
            <consortium name="US DOE Joint Genome Institute (JGI-PGF)"/>
            <person name="Walter F."/>
            <person name="Albersmeier A."/>
            <person name="Kalinowski J."/>
            <person name="Ruckert C."/>
        </authorList>
    </citation>
    <scope>NUCLEOTIDE SEQUENCE [LARGE SCALE GENOMIC DNA]</scope>
    <source>
        <strain evidence="1 2">CGMCC 1.12925</strain>
    </source>
</reference>
<gene>
    <name evidence="1" type="ORF">GCM10010831_04740</name>
</gene>
<keyword evidence="2" id="KW-1185">Reference proteome</keyword>
<name>A0A916ZNF2_9FLAO</name>
<dbReference type="RefSeq" id="WP_188405157.1">
    <property type="nucleotide sequence ID" value="NZ_BMGL01000002.1"/>
</dbReference>
<evidence type="ECO:0000313" key="2">
    <source>
        <dbReference type="Proteomes" id="UP000599688"/>
    </source>
</evidence>
<accession>A0A916ZNF2</accession>
<evidence type="ECO:0000313" key="1">
    <source>
        <dbReference type="EMBL" id="GGE06208.1"/>
    </source>
</evidence>
<dbReference type="AlphaFoldDB" id="A0A916ZNF2"/>
<organism evidence="1 2">
    <name type="scientific">Psychroflexus salis</name>
    <dbReference type="NCBI Taxonomy" id="1526574"/>
    <lineage>
        <taxon>Bacteria</taxon>
        <taxon>Pseudomonadati</taxon>
        <taxon>Bacteroidota</taxon>
        <taxon>Flavobacteriia</taxon>
        <taxon>Flavobacteriales</taxon>
        <taxon>Flavobacteriaceae</taxon>
        <taxon>Psychroflexus</taxon>
    </lineage>
</organism>
<proteinExistence type="predicted"/>